<sequence>MVLHKRSSWLEDNFRKQRRAPNRNALSLLAGNVWSGKNADRSNRKRNNLRRGSEVNWLLPKRLRAMGEDPISSEKKIDLFVDFEISQAFLL</sequence>
<comment type="caution">
    <text evidence="1">The sequence shown here is derived from an EMBL/GenBank/DDBJ whole genome shotgun (WGS) entry which is preliminary data.</text>
</comment>
<reference evidence="1 2" key="1">
    <citation type="submission" date="2021-06" db="EMBL/GenBank/DDBJ databases">
        <title>Caerostris darwini draft genome.</title>
        <authorList>
            <person name="Kono N."/>
            <person name="Arakawa K."/>
        </authorList>
    </citation>
    <scope>NUCLEOTIDE SEQUENCE [LARGE SCALE GENOMIC DNA]</scope>
</reference>
<organism evidence="1 2">
    <name type="scientific">Caerostris darwini</name>
    <dbReference type="NCBI Taxonomy" id="1538125"/>
    <lineage>
        <taxon>Eukaryota</taxon>
        <taxon>Metazoa</taxon>
        <taxon>Ecdysozoa</taxon>
        <taxon>Arthropoda</taxon>
        <taxon>Chelicerata</taxon>
        <taxon>Arachnida</taxon>
        <taxon>Araneae</taxon>
        <taxon>Araneomorphae</taxon>
        <taxon>Entelegynae</taxon>
        <taxon>Araneoidea</taxon>
        <taxon>Araneidae</taxon>
        <taxon>Caerostris</taxon>
    </lineage>
</organism>
<evidence type="ECO:0000313" key="1">
    <source>
        <dbReference type="EMBL" id="GIY77983.1"/>
    </source>
</evidence>
<proteinExistence type="predicted"/>
<evidence type="ECO:0000313" key="2">
    <source>
        <dbReference type="Proteomes" id="UP001054837"/>
    </source>
</evidence>
<dbReference type="AlphaFoldDB" id="A0AAV4W6X8"/>
<name>A0AAV4W6X8_9ARAC</name>
<dbReference type="EMBL" id="BPLQ01014198">
    <property type="protein sequence ID" value="GIY77983.1"/>
    <property type="molecule type" value="Genomic_DNA"/>
</dbReference>
<keyword evidence="2" id="KW-1185">Reference proteome</keyword>
<gene>
    <name evidence="1" type="ORF">CDAR_573181</name>
</gene>
<dbReference type="Proteomes" id="UP001054837">
    <property type="component" value="Unassembled WGS sequence"/>
</dbReference>
<accession>A0AAV4W6X8</accession>
<protein>
    <submittedName>
        <fullName evidence="1">Uncharacterized protein</fullName>
    </submittedName>
</protein>